<evidence type="ECO:0000313" key="7">
    <source>
        <dbReference type="Proteomes" id="UP001652503"/>
    </source>
</evidence>
<dbReference type="InterPro" id="IPR058163">
    <property type="entry name" value="LysR-type_TF_proteobact-type"/>
</dbReference>
<comment type="caution">
    <text evidence="6">The sequence shown here is derived from an EMBL/GenBank/DDBJ whole genome shotgun (WGS) entry which is preliminary data.</text>
</comment>
<evidence type="ECO:0000259" key="5">
    <source>
        <dbReference type="PROSITE" id="PS50931"/>
    </source>
</evidence>
<dbReference type="InterPro" id="IPR005119">
    <property type="entry name" value="LysR_subst-bd"/>
</dbReference>
<accession>A0ABT2Z0A5</accession>
<dbReference type="PROSITE" id="PS50931">
    <property type="entry name" value="HTH_LYSR"/>
    <property type="match status" value="1"/>
</dbReference>
<evidence type="ECO:0000256" key="2">
    <source>
        <dbReference type="ARBA" id="ARBA00023015"/>
    </source>
</evidence>
<sequence length="292" mass="32391">MKNFRRSLPPLDYLLFFEAVARHGNFTRAAEELNVSQAAVSKRVKVLEEWLGLTLVHRRGRNITLSRNGKMLAANATEALDYLSSGLQQIRRAPAGERLSLAANVAVAQYWLTPRINEYLLGSNAVPVTLTASDKDADLFTLEVDAIFFYGSDIPTGWDGTSLFEEIWLPVAAPSLATSMRGFEDAMLLDFDKLTPKWINWGDFAELTGNTEIAAAPKVNLRSYGSALDTALRGKGVALGCPAVLQFEIEAGRLVALEDYQLWTGRSYFVIWRMGSMRDRTRALLGEVGIRI</sequence>
<dbReference type="Pfam" id="PF03466">
    <property type="entry name" value="LysR_substrate"/>
    <property type="match status" value="1"/>
</dbReference>
<dbReference type="SUPFAM" id="SSF53850">
    <property type="entry name" value="Periplasmic binding protein-like II"/>
    <property type="match status" value="1"/>
</dbReference>
<dbReference type="InterPro" id="IPR036390">
    <property type="entry name" value="WH_DNA-bd_sf"/>
</dbReference>
<dbReference type="InterPro" id="IPR000847">
    <property type="entry name" value="LysR_HTH_N"/>
</dbReference>
<dbReference type="RefSeq" id="WP_263721086.1">
    <property type="nucleotide sequence ID" value="NZ_JAOWLA010000005.1"/>
</dbReference>
<keyword evidence="2" id="KW-0805">Transcription regulation</keyword>
<dbReference type="Gene3D" id="3.40.190.10">
    <property type="entry name" value="Periplasmic binding protein-like II"/>
    <property type="match status" value="2"/>
</dbReference>
<protein>
    <submittedName>
        <fullName evidence="6">LysR family transcriptional regulator</fullName>
    </submittedName>
</protein>
<dbReference type="Pfam" id="PF00126">
    <property type="entry name" value="HTH_1"/>
    <property type="match status" value="1"/>
</dbReference>
<evidence type="ECO:0000256" key="4">
    <source>
        <dbReference type="ARBA" id="ARBA00023163"/>
    </source>
</evidence>
<evidence type="ECO:0000256" key="3">
    <source>
        <dbReference type="ARBA" id="ARBA00023125"/>
    </source>
</evidence>
<dbReference type="Gene3D" id="1.10.10.10">
    <property type="entry name" value="Winged helix-like DNA-binding domain superfamily/Winged helix DNA-binding domain"/>
    <property type="match status" value="1"/>
</dbReference>
<dbReference type="PRINTS" id="PR00039">
    <property type="entry name" value="HTHLYSR"/>
</dbReference>
<dbReference type="PANTHER" id="PTHR30537">
    <property type="entry name" value="HTH-TYPE TRANSCRIPTIONAL REGULATOR"/>
    <property type="match status" value="1"/>
</dbReference>
<keyword evidence="3" id="KW-0238">DNA-binding</keyword>
<feature type="domain" description="HTH lysR-type" evidence="5">
    <location>
        <begin position="9"/>
        <end position="66"/>
    </location>
</feature>
<proteinExistence type="inferred from homology"/>
<dbReference type="EMBL" id="JAOWLA010000005">
    <property type="protein sequence ID" value="MCV2864574.1"/>
    <property type="molecule type" value="Genomic_DNA"/>
</dbReference>
<reference evidence="6 7" key="1">
    <citation type="submission" date="2022-10" db="EMBL/GenBank/DDBJ databases">
        <title>Defluviimonas sp. nov., isolated from ocean surface water.</title>
        <authorList>
            <person name="He W."/>
            <person name="Wang L."/>
            <person name="Zhang D.-F."/>
        </authorList>
    </citation>
    <scope>NUCLEOTIDE SEQUENCE [LARGE SCALE GENOMIC DNA]</scope>
    <source>
        <strain evidence="6 7">WL0075</strain>
    </source>
</reference>
<dbReference type="SUPFAM" id="SSF46785">
    <property type="entry name" value="Winged helix' DNA-binding domain"/>
    <property type="match status" value="1"/>
</dbReference>
<evidence type="ECO:0000256" key="1">
    <source>
        <dbReference type="ARBA" id="ARBA00009437"/>
    </source>
</evidence>
<name>A0ABT2Z0A5_9RHOB</name>
<keyword evidence="7" id="KW-1185">Reference proteome</keyword>
<organism evidence="6 7">
    <name type="scientific">Albidovulum sediminicola</name>
    <dbReference type="NCBI Taxonomy" id="2984331"/>
    <lineage>
        <taxon>Bacteria</taxon>
        <taxon>Pseudomonadati</taxon>
        <taxon>Pseudomonadota</taxon>
        <taxon>Alphaproteobacteria</taxon>
        <taxon>Rhodobacterales</taxon>
        <taxon>Paracoccaceae</taxon>
        <taxon>Albidovulum</taxon>
    </lineage>
</organism>
<evidence type="ECO:0000313" key="6">
    <source>
        <dbReference type="EMBL" id="MCV2864574.1"/>
    </source>
</evidence>
<keyword evidence="4" id="KW-0804">Transcription</keyword>
<comment type="similarity">
    <text evidence="1">Belongs to the LysR transcriptional regulatory family.</text>
</comment>
<dbReference type="InterPro" id="IPR036388">
    <property type="entry name" value="WH-like_DNA-bd_sf"/>
</dbReference>
<dbReference type="PANTHER" id="PTHR30537:SF74">
    <property type="entry name" value="HTH-TYPE TRANSCRIPTIONAL REGULATOR TRPI"/>
    <property type="match status" value="1"/>
</dbReference>
<gene>
    <name evidence="6" type="ORF">OE647_07450</name>
</gene>
<dbReference type="Proteomes" id="UP001652503">
    <property type="component" value="Unassembled WGS sequence"/>
</dbReference>